<dbReference type="Proteomes" id="UP000247702">
    <property type="component" value="Unassembled WGS sequence"/>
</dbReference>
<protein>
    <submittedName>
        <fullName evidence="2">Kinase-like domain-containing protein</fullName>
    </submittedName>
</protein>
<dbReference type="InterPro" id="IPR011990">
    <property type="entry name" value="TPR-like_helical_dom_sf"/>
</dbReference>
<dbReference type="OrthoDB" id="2425131at2759"/>
<accession>A0A2Z6SB32</accession>
<dbReference type="PANTHER" id="PTHR43628">
    <property type="entry name" value="ACTIVATOR OF C KINASE PROTEIN 1-RELATED"/>
    <property type="match status" value="1"/>
</dbReference>
<proteinExistence type="predicted"/>
<keyword evidence="3" id="KW-1185">Reference proteome</keyword>
<dbReference type="PANTHER" id="PTHR43628:SF1">
    <property type="entry name" value="CHITIN SYNTHASE REGULATORY FACTOR 2-RELATED"/>
    <property type="match status" value="1"/>
</dbReference>
<dbReference type="SUPFAM" id="SSF81901">
    <property type="entry name" value="HCP-like"/>
    <property type="match status" value="1"/>
</dbReference>
<dbReference type="AlphaFoldDB" id="A0A2Z6SB32"/>
<dbReference type="EMBL" id="BEXD01004070">
    <property type="protein sequence ID" value="GBC06372.1"/>
    <property type="molecule type" value="Genomic_DNA"/>
</dbReference>
<keyword evidence="2" id="KW-0808">Transferase</keyword>
<comment type="caution">
    <text evidence="1">The sequence shown here is derived from an EMBL/GenBank/DDBJ whole genome shotgun (WGS) entry which is preliminary data.</text>
</comment>
<dbReference type="EMBL" id="BLAL01000197">
    <property type="protein sequence ID" value="GES91012.1"/>
    <property type="molecule type" value="Genomic_DNA"/>
</dbReference>
<gene>
    <name evidence="2" type="ORF">RCL2_001784500</name>
    <name evidence="1" type="ORF">RclHR1_00680016</name>
</gene>
<evidence type="ECO:0000313" key="3">
    <source>
        <dbReference type="Proteomes" id="UP000247702"/>
    </source>
</evidence>
<dbReference type="Pfam" id="PF08238">
    <property type="entry name" value="Sel1"/>
    <property type="match status" value="5"/>
</dbReference>
<dbReference type="Gene3D" id="1.25.40.10">
    <property type="entry name" value="Tetratricopeptide repeat domain"/>
    <property type="match status" value="1"/>
</dbReference>
<organism evidence="1 3">
    <name type="scientific">Rhizophagus clarus</name>
    <dbReference type="NCBI Taxonomy" id="94130"/>
    <lineage>
        <taxon>Eukaryota</taxon>
        <taxon>Fungi</taxon>
        <taxon>Fungi incertae sedis</taxon>
        <taxon>Mucoromycota</taxon>
        <taxon>Glomeromycotina</taxon>
        <taxon>Glomeromycetes</taxon>
        <taxon>Glomerales</taxon>
        <taxon>Glomeraceae</taxon>
        <taxon>Rhizophagus</taxon>
    </lineage>
</organism>
<sequence>MSVNLNNIDLTNFHNTNKSSHEFSQILQNFNKLDIIKEIGPTTQNIHENIFEEDLSIVIDDLIDFYFNEVNEGKAERVRKQHVLDYINNQKLNLHEVYKWLLNNQTNSNSICLLGYFNYHGIVVKINRQKALEFYQKAANLENIIAQHNLSNMFIDGAGVDKNYDKAFELSKKLAEKEYVSGVNMLGYCYYHGIGTDANMEKAFELYQKVASLGSSYGMFNLGYCYENGVGTNVNKKKAFELYQIAANLGDDFAQYNLALMYEKGNGVAKNMDKAIYWYKKSAEQGDEDAQNKLKKLSCYV</sequence>
<reference evidence="2" key="2">
    <citation type="submission" date="2019-10" db="EMBL/GenBank/DDBJ databases">
        <title>Conservation and host-specific expression of non-tandemly repeated heterogenous ribosome RNA gene in arbuscular mycorrhizal fungi.</title>
        <authorList>
            <person name="Maeda T."/>
            <person name="Kobayashi Y."/>
            <person name="Nakagawa T."/>
            <person name="Ezawa T."/>
            <person name="Yamaguchi K."/>
            <person name="Bino T."/>
            <person name="Nishimoto Y."/>
            <person name="Shigenobu S."/>
            <person name="Kawaguchi M."/>
        </authorList>
    </citation>
    <scope>NUCLEOTIDE SEQUENCE</scope>
    <source>
        <strain evidence="2">HR1</strain>
    </source>
</reference>
<dbReference type="InterPro" id="IPR052945">
    <property type="entry name" value="Mitotic_Regulator"/>
</dbReference>
<dbReference type="GO" id="GO:0016301">
    <property type="term" value="F:kinase activity"/>
    <property type="evidence" value="ECO:0007669"/>
    <property type="project" value="UniProtKB-KW"/>
</dbReference>
<reference evidence="1 3" key="1">
    <citation type="submission" date="2017-11" db="EMBL/GenBank/DDBJ databases">
        <title>The genome of Rhizophagus clarus HR1 reveals common genetic basis of auxotrophy among arbuscular mycorrhizal fungi.</title>
        <authorList>
            <person name="Kobayashi Y."/>
        </authorList>
    </citation>
    <scope>NUCLEOTIDE SEQUENCE [LARGE SCALE GENOMIC DNA]</scope>
    <source>
        <strain evidence="1 3">HR1</strain>
    </source>
</reference>
<name>A0A2Z6SB32_9GLOM</name>
<dbReference type="InterPro" id="IPR006597">
    <property type="entry name" value="Sel1-like"/>
</dbReference>
<evidence type="ECO:0000313" key="2">
    <source>
        <dbReference type="EMBL" id="GES91012.1"/>
    </source>
</evidence>
<dbReference type="Proteomes" id="UP000615446">
    <property type="component" value="Unassembled WGS sequence"/>
</dbReference>
<evidence type="ECO:0000313" key="1">
    <source>
        <dbReference type="EMBL" id="GBC06372.1"/>
    </source>
</evidence>
<keyword evidence="2" id="KW-0418">Kinase</keyword>
<dbReference type="SMART" id="SM00671">
    <property type="entry name" value="SEL1"/>
    <property type="match status" value="5"/>
</dbReference>